<evidence type="ECO:0000313" key="2">
    <source>
        <dbReference type="Proteomes" id="UP000232615"/>
    </source>
</evidence>
<dbReference type="EMBL" id="KF483846">
    <property type="protein sequence ID" value="AHC54988.1"/>
    <property type="molecule type" value="Genomic_DNA"/>
</dbReference>
<evidence type="ECO:0008006" key="3">
    <source>
        <dbReference type="Google" id="ProtNLM"/>
    </source>
</evidence>
<dbReference type="Proteomes" id="UP000232615">
    <property type="component" value="Segment"/>
</dbReference>
<dbReference type="Gene3D" id="2.20.110.10">
    <property type="entry name" value="Histone H3 K4-specific methyltransferase SET7/9 N-terminal domain"/>
    <property type="match status" value="1"/>
</dbReference>
<name>V9SDL6_9VIRU</name>
<evidence type="ECO:0000313" key="1">
    <source>
        <dbReference type="EMBL" id="AHC54988.1"/>
    </source>
</evidence>
<gene>
    <name evidence="1" type="ORF">TNS_ORF270</name>
</gene>
<dbReference type="SUPFAM" id="SSF82185">
    <property type="entry name" value="Histone H3 K4-specific methyltransferase SET7/9 N-terminal domain"/>
    <property type="match status" value="1"/>
</dbReference>
<keyword evidence="2" id="KW-1185">Reference proteome</keyword>
<sequence length="170" mass="20041">MFPSMEFLKKKEVPCFAIASGVFPKKEGFAKFFKSEHREFWLLPNKKKHGPETILLGDVVTSQRMWKDGFLHGEERNFTHKGEFYGTRTWKMGIRHGRSTRIHRGNTVEKWWEDGKLVHGKCTSDSGHVFWSLRYGTTMSYREDGTICRIYSKNSWWAFSDNGSVKRYFI</sequence>
<proteinExistence type="predicted"/>
<accession>V9SDL6</accession>
<protein>
    <recommendedName>
        <fullName evidence="3">MORN repeat-containing protein</fullName>
    </recommendedName>
</protein>
<reference evidence="1 2" key="1">
    <citation type="journal article" date="2014" name="Arch. Virol.">
        <title>Complete genome sequence of Tunisvirus, a new member of the proposed family Marseilleviridae.</title>
        <authorList>
            <person name="Aherfi S."/>
            <person name="Boughalmi M."/>
            <person name="Pagnier I."/>
            <person name="Fournous G."/>
            <person name="La Scola B."/>
            <person name="Raoult D."/>
            <person name="Colson P."/>
        </authorList>
    </citation>
    <scope>NUCLEOTIDE SEQUENCE [LARGE SCALE GENOMIC DNA]</scope>
    <source>
        <strain evidence="1 2">U484</strain>
    </source>
</reference>
<organism evidence="1 2">
    <name type="scientific">Tunisvirus fontaine2</name>
    <dbReference type="NCBI Taxonomy" id="1421067"/>
    <lineage>
        <taxon>Viruses</taxon>
        <taxon>Varidnaviria</taxon>
        <taxon>Bamfordvirae</taxon>
        <taxon>Nucleocytoviricota</taxon>
        <taxon>Megaviricetes</taxon>
        <taxon>Pimascovirales</taxon>
        <taxon>Pimascovirales incertae sedis</taxon>
        <taxon>Marseilleviridae</taxon>
        <taxon>Losannavirus</taxon>
        <taxon>Losannavirus tunisense</taxon>
    </lineage>
</organism>